<dbReference type="SUPFAM" id="SSF51306">
    <property type="entry name" value="LexA/Signal peptidase"/>
    <property type="match status" value="1"/>
</dbReference>
<reference evidence="7 8" key="1">
    <citation type="journal article" date="2015" name="Genome Announc.">
        <title>Draft genome sequence of a Halorubrum H3 strain isolated from the burlinskoye salt lake (Altai Krai, Russia).</title>
        <authorList>
            <person name="Rozanov A.S."/>
            <person name="Bryanskaya A.V."/>
            <person name="Malup T.K."/>
            <person name="Kotenko A.V."/>
            <person name="Peltek S.E."/>
        </authorList>
    </citation>
    <scope>NUCLEOTIDE SEQUENCE [LARGE SCALE GENOMIC DNA]</scope>
    <source>
        <strain evidence="7 8">H3</strain>
    </source>
</reference>
<keyword evidence="2 6" id="KW-0812">Transmembrane</keyword>
<dbReference type="GO" id="GO:0006465">
    <property type="term" value="P:signal peptide processing"/>
    <property type="evidence" value="ECO:0007669"/>
    <property type="project" value="InterPro"/>
</dbReference>
<protein>
    <submittedName>
        <fullName evidence="7">Peptidase S26B, signal peptidase</fullName>
    </submittedName>
</protein>
<organism evidence="7 8">
    <name type="scientific">Halorubrum saccharovorum</name>
    <dbReference type="NCBI Taxonomy" id="2248"/>
    <lineage>
        <taxon>Archaea</taxon>
        <taxon>Methanobacteriati</taxon>
        <taxon>Methanobacteriota</taxon>
        <taxon>Stenosarchaea group</taxon>
        <taxon>Halobacteria</taxon>
        <taxon>Halobacteriales</taxon>
        <taxon>Haloferacaceae</taxon>
        <taxon>Halorubrum</taxon>
    </lineage>
</organism>
<accession>A0A0F8AUN3</accession>
<dbReference type="AlphaFoldDB" id="A0A0F8AUN3"/>
<dbReference type="OrthoDB" id="4822at2157"/>
<comment type="caution">
    <text evidence="7">The sequence shown here is derived from an EMBL/GenBank/DDBJ whole genome shotgun (WGS) entry which is preliminary data.</text>
</comment>
<evidence type="ECO:0000313" key="7">
    <source>
        <dbReference type="EMBL" id="KKF39311.1"/>
    </source>
</evidence>
<evidence type="ECO:0000256" key="3">
    <source>
        <dbReference type="ARBA" id="ARBA00022989"/>
    </source>
</evidence>
<dbReference type="NCBIfam" id="TIGR02228">
    <property type="entry name" value="sigpep_I_arch"/>
    <property type="match status" value="1"/>
</dbReference>
<dbReference type="InterPro" id="IPR036286">
    <property type="entry name" value="LexA/Signal_pep-like_sf"/>
</dbReference>
<feature type="region of interest" description="Disordered" evidence="5">
    <location>
        <begin position="289"/>
        <end position="330"/>
    </location>
</feature>
<sequence length="330" mass="33101">MNLPVSLKTTANVLGLLLLIAAVAPFVVYAIPGVVGAEHGFVVLTASMTPAIAPGDVVIVDERDPTAIAEGDVITFVRGNNEVPVTHRVIDVVATDGGPAFETKGDANEGPDASLVAGTNVIGVVAVTIPYIGYVIQFAGSPLGFAALVVVPFGLLVLSELWVFVRDRDGAGTVGAAGASDDGTTPTDEFVFDDPEVSAAADGAESAPTEGPAMSAAGGHEPAQGDGTELSLDTVTGAGAVLAAFTPYSVYVAFQIRTALAVSVAIATSALLVGAVGVWLSGTGVLDRDASAQGDGRSPNDRTDNAVLDPVNAASDEKSIATDGSGSEDR</sequence>
<dbReference type="PANTHER" id="PTHR10806">
    <property type="entry name" value="SIGNAL PEPTIDASE COMPLEX CATALYTIC SUBUNIT SEC11"/>
    <property type="match status" value="1"/>
</dbReference>
<dbReference type="InterPro" id="IPR001733">
    <property type="entry name" value="Peptidase_S26B"/>
</dbReference>
<dbReference type="GO" id="GO:0016020">
    <property type="term" value="C:membrane"/>
    <property type="evidence" value="ECO:0007669"/>
    <property type="project" value="UniProtKB-SubCell"/>
</dbReference>
<dbReference type="Proteomes" id="UP000053331">
    <property type="component" value="Unassembled WGS sequence"/>
</dbReference>
<feature type="region of interest" description="Disordered" evidence="5">
    <location>
        <begin position="201"/>
        <end position="231"/>
    </location>
</feature>
<feature type="transmembrane region" description="Helical" evidence="6">
    <location>
        <begin position="115"/>
        <end position="136"/>
    </location>
</feature>
<feature type="transmembrane region" description="Helical" evidence="6">
    <location>
        <begin position="235"/>
        <end position="254"/>
    </location>
</feature>
<evidence type="ECO:0000313" key="8">
    <source>
        <dbReference type="Proteomes" id="UP000053331"/>
    </source>
</evidence>
<dbReference type="EMBL" id="JNFH02000067">
    <property type="protein sequence ID" value="KKF39311.1"/>
    <property type="molecule type" value="Genomic_DNA"/>
</dbReference>
<evidence type="ECO:0000256" key="2">
    <source>
        <dbReference type="ARBA" id="ARBA00022692"/>
    </source>
</evidence>
<comment type="subcellular location">
    <subcellularLocation>
        <location evidence="1">Membrane</location>
    </subcellularLocation>
</comment>
<dbReference type="InterPro" id="IPR019533">
    <property type="entry name" value="Peptidase_S26"/>
</dbReference>
<feature type="transmembrane region" description="Helical" evidence="6">
    <location>
        <begin position="143"/>
        <end position="165"/>
    </location>
</feature>
<evidence type="ECO:0000256" key="4">
    <source>
        <dbReference type="ARBA" id="ARBA00023136"/>
    </source>
</evidence>
<evidence type="ECO:0000256" key="5">
    <source>
        <dbReference type="SAM" id="MobiDB-lite"/>
    </source>
</evidence>
<dbReference type="PANTHER" id="PTHR10806:SF6">
    <property type="entry name" value="SIGNAL PEPTIDASE COMPLEX CATALYTIC SUBUNIT SEC11"/>
    <property type="match status" value="1"/>
</dbReference>
<keyword evidence="8" id="KW-1185">Reference proteome</keyword>
<evidence type="ECO:0000256" key="1">
    <source>
        <dbReference type="ARBA" id="ARBA00004370"/>
    </source>
</evidence>
<name>A0A0F8AUN3_9EURY</name>
<dbReference type="RefSeq" id="WP_050026159.1">
    <property type="nucleotide sequence ID" value="NZ_JNFH02000067.1"/>
</dbReference>
<keyword evidence="4 6" id="KW-0472">Membrane</keyword>
<dbReference type="CDD" id="cd06530">
    <property type="entry name" value="S26_SPase_I"/>
    <property type="match status" value="1"/>
</dbReference>
<proteinExistence type="predicted"/>
<feature type="transmembrane region" description="Helical" evidence="6">
    <location>
        <begin position="259"/>
        <end position="280"/>
    </location>
</feature>
<gene>
    <name evidence="7" type="ORF">FK85_29505</name>
</gene>
<keyword evidence="3 6" id="KW-1133">Transmembrane helix</keyword>
<evidence type="ECO:0000256" key="6">
    <source>
        <dbReference type="SAM" id="Phobius"/>
    </source>
</evidence>
<dbReference type="GO" id="GO:0004252">
    <property type="term" value="F:serine-type endopeptidase activity"/>
    <property type="evidence" value="ECO:0007669"/>
    <property type="project" value="InterPro"/>
</dbReference>